<dbReference type="EMBL" id="CAJVPY010001192">
    <property type="protein sequence ID" value="CAG8511206.1"/>
    <property type="molecule type" value="Genomic_DNA"/>
</dbReference>
<gene>
    <name evidence="1" type="ORF">DERYTH_LOCUS3394</name>
</gene>
<dbReference type="Proteomes" id="UP000789405">
    <property type="component" value="Unassembled WGS sequence"/>
</dbReference>
<dbReference type="AlphaFoldDB" id="A0A9N9F5V4"/>
<sequence>MANNSFPEDGEGDPIGWIGLLRLRKMNEFGRELIWSEQIVIRTSESYEQSEQNE</sequence>
<keyword evidence="2" id="KW-1185">Reference proteome</keyword>
<name>A0A9N9F5V4_9GLOM</name>
<evidence type="ECO:0000313" key="1">
    <source>
        <dbReference type="EMBL" id="CAG8511206.1"/>
    </source>
</evidence>
<evidence type="ECO:0000313" key="2">
    <source>
        <dbReference type="Proteomes" id="UP000789405"/>
    </source>
</evidence>
<proteinExistence type="predicted"/>
<accession>A0A9N9F5V4</accession>
<protein>
    <submittedName>
        <fullName evidence="1">3860_t:CDS:1</fullName>
    </submittedName>
</protein>
<reference evidence="1" key="1">
    <citation type="submission" date="2021-06" db="EMBL/GenBank/DDBJ databases">
        <authorList>
            <person name="Kallberg Y."/>
            <person name="Tangrot J."/>
            <person name="Rosling A."/>
        </authorList>
    </citation>
    <scope>NUCLEOTIDE SEQUENCE</scope>
    <source>
        <strain evidence="1">MA453B</strain>
    </source>
</reference>
<organism evidence="1 2">
    <name type="scientific">Dentiscutata erythropus</name>
    <dbReference type="NCBI Taxonomy" id="1348616"/>
    <lineage>
        <taxon>Eukaryota</taxon>
        <taxon>Fungi</taxon>
        <taxon>Fungi incertae sedis</taxon>
        <taxon>Mucoromycota</taxon>
        <taxon>Glomeromycotina</taxon>
        <taxon>Glomeromycetes</taxon>
        <taxon>Diversisporales</taxon>
        <taxon>Gigasporaceae</taxon>
        <taxon>Dentiscutata</taxon>
    </lineage>
</organism>
<comment type="caution">
    <text evidence="1">The sequence shown here is derived from an EMBL/GenBank/DDBJ whole genome shotgun (WGS) entry which is preliminary data.</text>
</comment>